<dbReference type="AlphaFoldDB" id="A0A0F9T782"/>
<comment type="caution">
    <text evidence="1">The sequence shown here is derived from an EMBL/GenBank/DDBJ whole genome shotgun (WGS) entry which is preliminary data.</text>
</comment>
<organism evidence="1">
    <name type="scientific">marine sediment metagenome</name>
    <dbReference type="NCBI Taxonomy" id="412755"/>
    <lineage>
        <taxon>unclassified sequences</taxon>
        <taxon>metagenomes</taxon>
        <taxon>ecological metagenomes</taxon>
    </lineage>
</organism>
<sequence>MICPLLNTILSTLPYSQAIRSDGNTVNLSKSGGVLLDALKTSKTEISEAITYISS</sequence>
<reference evidence="1" key="1">
    <citation type="journal article" date="2015" name="Nature">
        <title>Complex archaea that bridge the gap between prokaryotes and eukaryotes.</title>
        <authorList>
            <person name="Spang A."/>
            <person name="Saw J.H."/>
            <person name="Jorgensen S.L."/>
            <person name="Zaremba-Niedzwiedzka K."/>
            <person name="Martijn J."/>
            <person name="Lind A.E."/>
            <person name="van Eijk R."/>
            <person name="Schleper C."/>
            <person name="Guy L."/>
            <person name="Ettema T.J."/>
        </authorList>
    </citation>
    <scope>NUCLEOTIDE SEQUENCE</scope>
</reference>
<name>A0A0F9T782_9ZZZZ</name>
<dbReference type="EMBL" id="LAZR01001900">
    <property type="protein sequence ID" value="KKN37353.1"/>
    <property type="molecule type" value="Genomic_DNA"/>
</dbReference>
<evidence type="ECO:0000313" key="1">
    <source>
        <dbReference type="EMBL" id="KKN37353.1"/>
    </source>
</evidence>
<gene>
    <name evidence="1" type="ORF">LCGC14_0764460</name>
</gene>
<accession>A0A0F9T782</accession>
<proteinExistence type="predicted"/>
<protein>
    <submittedName>
        <fullName evidence="1">Uncharacterized protein</fullName>
    </submittedName>
</protein>